<dbReference type="PROSITE" id="PS01173">
    <property type="entry name" value="LIPASE_GDXG_HIS"/>
    <property type="match status" value="1"/>
</dbReference>
<dbReference type="PANTHER" id="PTHR43142">
    <property type="entry name" value="CARBOXYLIC ESTER HYDROLASE"/>
    <property type="match status" value="1"/>
</dbReference>
<evidence type="ECO:0000256" key="3">
    <source>
        <dbReference type="ARBA" id="ARBA00022487"/>
    </source>
</evidence>
<reference evidence="10 11" key="1">
    <citation type="journal article" date="2015" name="Nat. Commun.">
        <title>Outbred genome sequencing and CRISPR/Cas9 gene editing in butterflies.</title>
        <authorList>
            <person name="Li X."/>
            <person name="Fan D."/>
            <person name="Zhang W."/>
            <person name="Liu G."/>
            <person name="Zhang L."/>
            <person name="Zhao L."/>
            <person name="Fang X."/>
            <person name="Chen L."/>
            <person name="Dong Y."/>
            <person name="Chen Y."/>
            <person name="Ding Y."/>
            <person name="Zhao R."/>
            <person name="Feng M."/>
            <person name="Zhu Y."/>
            <person name="Feng Y."/>
            <person name="Jiang X."/>
            <person name="Zhu D."/>
            <person name="Xiang H."/>
            <person name="Feng X."/>
            <person name="Li S."/>
            <person name="Wang J."/>
            <person name="Zhang G."/>
            <person name="Kronforst M.R."/>
            <person name="Wang W."/>
        </authorList>
    </citation>
    <scope>NUCLEOTIDE SEQUENCE [LARGE SCALE GENOMIC DNA]</scope>
    <source>
        <strain evidence="10">Ya'a_city_454_Px</strain>
        <tissue evidence="10">Whole body</tissue>
    </source>
</reference>
<comment type="similarity">
    <text evidence="1 7">Belongs to the type-B carboxylesterase/lipase family.</text>
</comment>
<accession>A0A194PNF0</accession>
<keyword evidence="3" id="KW-0719">Serine esterase</keyword>
<organism evidence="10 11">
    <name type="scientific">Papilio xuthus</name>
    <name type="common">Asian swallowtail butterfly</name>
    <dbReference type="NCBI Taxonomy" id="66420"/>
    <lineage>
        <taxon>Eukaryota</taxon>
        <taxon>Metazoa</taxon>
        <taxon>Ecdysozoa</taxon>
        <taxon>Arthropoda</taxon>
        <taxon>Hexapoda</taxon>
        <taxon>Insecta</taxon>
        <taxon>Pterygota</taxon>
        <taxon>Neoptera</taxon>
        <taxon>Endopterygota</taxon>
        <taxon>Lepidoptera</taxon>
        <taxon>Glossata</taxon>
        <taxon>Ditrysia</taxon>
        <taxon>Papilionoidea</taxon>
        <taxon>Papilionidae</taxon>
        <taxon>Papilioninae</taxon>
        <taxon>Papilio</taxon>
    </lineage>
</organism>
<dbReference type="EMBL" id="KQ459598">
    <property type="protein sequence ID" value="KPI94513.1"/>
    <property type="molecule type" value="Genomic_DNA"/>
</dbReference>
<feature type="compositionally biased region" description="Basic and acidic residues" evidence="8">
    <location>
        <begin position="47"/>
        <end position="61"/>
    </location>
</feature>
<dbReference type="STRING" id="66420.A0A194PNF0"/>
<keyword evidence="5" id="KW-1015">Disulfide bond</keyword>
<comment type="similarity">
    <text evidence="2">Belongs to the 'GDXG' lipolytic enzyme family.</text>
</comment>
<sequence length="637" mass="69771">MSDKVRLNDCFLQRRSAVLLCVCVCVCACVHGRPGDRRQATGVRRQATGDRRQATGDRRQATGDCLTPNVGTMVRMCKLILCWVWVWACAARGGAARTPVLNTPQGRLRGVLGPAGQRRYYGIPYATAGRFQAPRVAPPWSGVLEAVDRFRSCPQMLFSAVVGTEECLVLDVHAPSGARPARSLPVMVFIHGGAYYYGTRAHYDPEYLVAKDVIVVVINYRLNVLGFLCANGVSNLGLRDQVAALRWVRQNIAAFGGAPSDVTLCGQSAGAAAATMHLVSRASRGLFHKVIAMSGSLLAPWAFNLDPLAPALDDARKLAPVNTERDIYEVFLNSPIADLIRATAGTSVDPKYFKYSPCMDSNATDPFFFGAPYDLLKNGEFTKVPMMIGHAEDEGVLFFGLTERVILKKLDEEFEERLPSVFSWCPANRKEIARQLRSHYFGAASISGAAGRGLVDFYSDWIVRGTHHAFLRLLASVSHEPIYNYIFSYRGSRNFATMLAELLGGGGSGAGATHSDDIFYMFKPGGLPLPLTPNDRTFIDRLTLLITNFMRYGDPTPPSHRSPLLPFLWPRWNMSMGLQLSGSPKPVRRRAGMDGGPFLRALCTHGRRGHVPCDSAAFCVTNSTNRRVNLDSAVGPS</sequence>
<dbReference type="EC" id="3.1.1.-" evidence="7"/>
<dbReference type="InterPro" id="IPR002018">
    <property type="entry name" value="CarbesteraseB"/>
</dbReference>
<evidence type="ECO:0000256" key="7">
    <source>
        <dbReference type="RuleBase" id="RU361235"/>
    </source>
</evidence>
<dbReference type="PROSITE" id="PS00122">
    <property type="entry name" value="CARBOXYLESTERASE_B_1"/>
    <property type="match status" value="1"/>
</dbReference>
<evidence type="ECO:0000256" key="1">
    <source>
        <dbReference type="ARBA" id="ARBA00005964"/>
    </source>
</evidence>
<name>A0A194PNF0_PAPXU</name>
<dbReference type="GO" id="GO:0052689">
    <property type="term" value="F:carboxylic ester hydrolase activity"/>
    <property type="evidence" value="ECO:0007669"/>
    <property type="project" value="UniProtKB-KW"/>
</dbReference>
<keyword evidence="4 7" id="KW-0378">Hydrolase</keyword>
<gene>
    <name evidence="10" type="ORF">RR46_05765</name>
</gene>
<dbReference type="InterPro" id="IPR002168">
    <property type="entry name" value="Lipase_GDXG_HIS_AS"/>
</dbReference>
<feature type="domain" description="Carboxylesterase type B" evidence="9">
    <location>
        <begin position="98"/>
        <end position="562"/>
    </location>
</feature>
<evidence type="ECO:0000256" key="6">
    <source>
        <dbReference type="ARBA" id="ARBA00023180"/>
    </source>
</evidence>
<feature type="region of interest" description="Disordered" evidence="8">
    <location>
        <begin position="36"/>
        <end position="61"/>
    </location>
</feature>
<evidence type="ECO:0000256" key="4">
    <source>
        <dbReference type="ARBA" id="ARBA00022801"/>
    </source>
</evidence>
<dbReference type="Pfam" id="PF00135">
    <property type="entry name" value="COesterase"/>
    <property type="match status" value="1"/>
</dbReference>
<evidence type="ECO:0000256" key="2">
    <source>
        <dbReference type="ARBA" id="ARBA00010515"/>
    </source>
</evidence>
<evidence type="ECO:0000256" key="8">
    <source>
        <dbReference type="SAM" id="MobiDB-lite"/>
    </source>
</evidence>
<proteinExistence type="inferred from homology"/>
<evidence type="ECO:0000313" key="11">
    <source>
        <dbReference type="Proteomes" id="UP000053268"/>
    </source>
</evidence>
<evidence type="ECO:0000256" key="5">
    <source>
        <dbReference type="ARBA" id="ARBA00023157"/>
    </source>
</evidence>
<evidence type="ECO:0000259" key="9">
    <source>
        <dbReference type="Pfam" id="PF00135"/>
    </source>
</evidence>
<keyword evidence="11" id="KW-1185">Reference proteome</keyword>
<dbReference type="SUPFAM" id="SSF53474">
    <property type="entry name" value="alpha/beta-Hydrolases"/>
    <property type="match status" value="1"/>
</dbReference>
<dbReference type="Gene3D" id="3.40.50.1820">
    <property type="entry name" value="alpha/beta hydrolase"/>
    <property type="match status" value="1"/>
</dbReference>
<dbReference type="PANTHER" id="PTHR43142:SF1">
    <property type="entry name" value="CARBOXYLIC ESTER HYDROLASE"/>
    <property type="match status" value="1"/>
</dbReference>
<evidence type="ECO:0000313" key="10">
    <source>
        <dbReference type="EMBL" id="KPI94513.1"/>
    </source>
</evidence>
<dbReference type="AlphaFoldDB" id="A0A194PNF0"/>
<keyword evidence="6" id="KW-0325">Glycoprotein</keyword>
<dbReference type="Proteomes" id="UP000053268">
    <property type="component" value="Unassembled WGS sequence"/>
</dbReference>
<dbReference type="InterPro" id="IPR019826">
    <property type="entry name" value="Carboxylesterase_B_AS"/>
</dbReference>
<protein>
    <recommendedName>
        <fullName evidence="7">Carboxylic ester hydrolase</fullName>
        <ecNumber evidence="7">3.1.1.-</ecNumber>
    </recommendedName>
</protein>
<dbReference type="InterPro" id="IPR029058">
    <property type="entry name" value="AB_hydrolase_fold"/>
</dbReference>